<feature type="region of interest" description="Disordered" evidence="15">
    <location>
        <begin position="675"/>
        <end position="757"/>
    </location>
</feature>
<gene>
    <name evidence="17" type="ORF">CLIB1423_11S00870</name>
</gene>
<dbReference type="Gene3D" id="1.10.510.10">
    <property type="entry name" value="Transferase(Phosphotransferase) domain 1"/>
    <property type="match status" value="1"/>
</dbReference>
<feature type="compositionally biased region" description="Basic and acidic residues" evidence="15">
    <location>
        <begin position="188"/>
        <end position="202"/>
    </location>
</feature>
<dbReference type="GO" id="GO:0032968">
    <property type="term" value="P:positive regulation of transcription elongation by RNA polymerase II"/>
    <property type="evidence" value="ECO:0007669"/>
    <property type="project" value="TreeGrafter"/>
</dbReference>
<dbReference type="FunFam" id="3.30.200.20:FF:000588">
    <property type="entry name" value="CTD kinase subunit alpha"/>
    <property type="match status" value="1"/>
</dbReference>
<dbReference type="EMBL" id="CAKXYY010000011">
    <property type="protein sequence ID" value="CAH2353490.1"/>
    <property type="molecule type" value="Genomic_DNA"/>
</dbReference>
<dbReference type="PANTHER" id="PTHR24056:SF546">
    <property type="entry name" value="CYCLIN-DEPENDENT KINASE 12"/>
    <property type="match status" value="1"/>
</dbReference>
<dbReference type="EC" id="2.7.11.22" evidence="3"/>
<feature type="compositionally biased region" description="Low complexity" evidence="15">
    <location>
        <begin position="248"/>
        <end position="263"/>
    </location>
</feature>
<dbReference type="Pfam" id="PF00069">
    <property type="entry name" value="Pkinase"/>
    <property type="match status" value="1"/>
</dbReference>
<evidence type="ECO:0000256" key="3">
    <source>
        <dbReference type="ARBA" id="ARBA00012425"/>
    </source>
</evidence>
<evidence type="ECO:0000256" key="14">
    <source>
        <dbReference type="PROSITE-ProRule" id="PRU10141"/>
    </source>
</evidence>
<feature type="domain" description="Protein kinase" evidence="16">
    <location>
        <begin position="343"/>
        <end position="630"/>
    </location>
</feature>
<comment type="catalytic activity">
    <reaction evidence="11">
        <text>L-seryl-[protein] + ATP = O-phospho-L-seryl-[protein] + ADP + H(+)</text>
        <dbReference type="Rhea" id="RHEA:17989"/>
        <dbReference type="Rhea" id="RHEA-COMP:9863"/>
        <dbReference type="Rhea" id="RHEA-COMP:11604"/>
        <dbReference type="ChEBI" id="CHEBI:15378"/>
        <dbReference type="ChEBI" id="CHEBI:29999"/>
        <dbReference type="ChEBI" id="CHEBI:30616"/>
        <dbReference type="ChEBI" id="CHEBI:83421"/>
        <dbReference type="ChEBI" id="CHEBI:456216"/>
        <dbReference type="EC" id="2.7.11.22"/>
    </reaction>
</comment>
<evidence type="ECO:0000256" key="12">
    <source>
        <dbReference type="ARBA" id="ARBA00049280"/>
    </source>
</evidence>
<evidence type="ECO:0000256" key="8">
    <source>
        <dbReference type="ARBA" id="ARBA00022840"/>
    </source>
</evidence>
<reference evidence="17" key="1">
    <citation type="submission" date="2022-03" db="EMBL/GenBank/DDBJ databases">
        <authorList>
            <person name="Legras J.-L."/>
            <person name="Devillers H."/>
            <person name="Grondin C."/>
        </authorList>
    </citation>
    <scope>NUCLEOTIDE SEQUENCE</scope>
    <source>
        <strain evidence="17">CLIB 1423</strain>
    </source>
</reference>
<keyword evidence="6 14" id="KW-0547">Nucleotide-binding</keyword>
<evidence type="ECO:0000256" key="7">
    <source>
        <dbReference type="ARBA" id="ARBA00022777"/>
    </source>
</evidence>
<dbReference type="GO" id="GO:0030447">
    <property type="term" value="P:filamentous growth"/>
    <property type="evidence" value="ECO:0007669"/>
    <property type="project" value="UniProtKB-ARBA"/>
</dbReference>
<dbReference type="SUPFAM" id="SSF56112">
    <property type="entry name" value="Protein kinase-like (PK-like)"/>
    <property type="match status" value="1"/>
</dbReference>
<dbReference type="AlphaFoldDB" id="A0A9P0QRX9"/>
<protein>
    <recommendedName>
        <fullName evidence="9">Serine/threonine-protein kinase BUR1</fullName>
        <ecNumber evidence="3">2.7.11.22</ecNumber>
        <ecNumber evidence="2">2.7.11.23</ecNumber>
    </recommendedName>
    <alternativeName>
        <fullName evidence="13">Serine/threonine-protein kinase bur1</fullName>
    </alternativeName>
</protein>
<dbReference type="EC" id="2.7.11.23" evidence="2"/>
<sequence>MSDRYRPSGPKSSRYSEGRDIERERERNRDRERDSNVRDDYRGGNYKSQYSNSSRDSSVRDYYAGPPSSNSKRQASDRDGDNYRSGSKPSVASRGSRNGPGTGPHMPSRDSANGSNGFADREIPGGPKSSRQPLQAPASSSSLSSSSTAKGRPPPSGPSGKPPIGPKGTSIPTGPSKFRPAGPSGYKGNKESTQDKGGRDTYRPAQRRQALPPQESTVGGGSKRPHDSTTRTDDYRKRHHYEDDYDYDQSYSSSKGSYRSTYGSGQGYGGRDDKYASTRNNTNPNKAKNGPPSGPHGPQRGPPAKTKGKGKENSGPGNQKKPRKLLTNSQIYSIRTIKPNEVYARVQQVGEGTYGKVYKAKNSITNEFVALKKLRLESEREGFPITAMREIKLLQSFNHPNIVGLLEMMVEQNQIYMIFDYMDHDLTGLLTHPDLKLEESHKKFIFKQLMEGLNYLHRKRVIHRDIKGSNILLDNIGVVKIADFGLARTMKITSNGESPDYTNRVITIWYRPPELLLGSTDYGREVDIWGVGCLLIELYSKVAAFQGFDEVGQLQKIFNVMGTPTLDSWPSMNELPWFEMLKPKVNKASIFGSEYKPIMSELSYDLAENLLMLDPKRRLNAEQALKHPYFWSDPKPEPLYFLKELKGEWHEFETKKRRRMERKRKQEMNNIITPSVQSVPNVERSVPPQSVQHSAGPSAEQADEPSTEQVIEQVVEQVVEPVAEHTNAEPVSVPNPEQPDENIAESSVEVTAEQAEK</sequence>
<evidence type="ECO:0000259" key="16">
    <source>
        <dbReference type="PROSITE" id="PS50011"/>
    </source>
</evidence>
<feature type="compositionally biased region" description="Polar residues" evidence="15">
    <location>
        <begin position="46"/>
        <end position="56"/>
    </location>
</feature>
<evidence type="ECO:0000256" key="4">
    <source>
        <dbReference type="ARBA" id="ARBA00022527"/>
    </source>
</evidence>
<dbReference type="InterPro" id="IPR050108">
    <property type="entry name" value="CDK"/>
</dbReference>
<feature type="compositionally biased region" description="Basic and acidic residues" evidence="15">
    <location>
        <begin position="224"/>
        <end position="242"/>
    </location>
</feature>
<evidence type="ECO:0000313" key="17">
    <source>
        <dbReference type="EMBL" id="CAH2353490.1"/>
    </source>
</evidence>
<dbReference type="OrthoDB" id="204883at2759"/>
<accession>A0A9P0QRX9</accession>
<feature type="binding site" evidence="14">
    <location>
        <position position="372"/>
    </location>
    <ligand>
        <name>ATP</name>
        <dbReference type="ChEBI" id="CHEBI:30616"/>
    </ligand>
</feature>
<keyword evidence="8 14" id="KW-0067">ATP-binding</keyword>
<dbReference type="Proteomes" id="UP000837801">
    <property type="component" value="Unassembled WGS sequence"/>
</dbReference>
<feature type="compositionally biased region" description="Low complexity" evidence="15">
    <location>
        <begin position="166"/>
        <end position="176"/>
    </location>
</feature>
<evidence type="ECO:0000256" key="2">
    <source>
        <dbReference type="ARBA" id="ARBA00012409"/>
    </source>
</evidence>
<evidence type="ECO:0000256" key="13">
    <source>
        <dbReference type="ARBA" id="ARBA00073250"/>
    </source>
</evidence>
<feature type="region of interest" description="Disordered" evidence="15">
    <location>
        <begin position="1"/>
        <end position="328"/>
    </location>
</feature>
<feature type="compositionally biased region" description="Polar residues" evidence="15">
    <location>
        <begin position="277"/>
        <end position="286"/>
    </location>
</feature>
<dbReference type="PROSITE" id="PS50011">
    <property type="entry name" value="PROTEIN_KINASE_DOM"/>
    <property type="match status" value="1"/>
</dbReference>
<dbReference type="Gene3D" id="3.30.200.20">
    <property type="entry name" value="Phosphorylase Kinase, domain 1"/>
    <property type="match status" value="1"/>
</dbReference>
<dbReference type="PROSITE" id="PS00107">
    <property type="entry name" value="PROTEIN_KINASE_ATP"/>
    <property type="match status" value="1"/>
</dbReference>
<dbReference type="InterPro" id="IPR017441">
    <property type="entry name" value="Protein_kinase_ATP_BS"/>
</dbReference>
<dbReference type="GO" id="GO:0030332">
    <property type="term" value="F:cyclin binding"/>
    <property type="evidence" value="ECO:0007669"/>
    <property type="project" value="TreeGrafter"/>
</dbReference>
<dbReference type="InterPro" id="IPR008271">
    <property type="entry name" value="Ser/Thr_kinase_AS"/>
</dbReference>
<dbReference type="SMART" id="SM00220">
    <property type="entry name" value="S_TKc"/>
    <property type="match status" value="1"/>
</dbReference>
<dbReference type="GO" id="GO:0005524">
    <property type="term" value="F:ATP binding"/>
    <property type="evidence" value="ECO:0007669"/>
    <property type="project" value="UniProtKB-UniRule"/>
</dbReference>
<evidence type="ECO:0000256" key="5">
    <source>
        <dbReference type="ARBA" id="ARBA00022679"/>
    </source>
</evidence>
<feature type="compositionally biased region" description="Low complexity" evidence="15">
    <location>
        <begin position="708"/>
        <end position="721"/>
    </location>
</feature>
<feature type="compositionally biased region" description="Basic and acidic residues" evidence="15">
    <location>
        <begin position="14"/>
        <end position="42"/>
    </location>
</feature>
<dbReference type="InterPro" id="IPR000719">
    <property type="entry name" value="Prot_kinase_dom"/>
</dbReference>
<dbReference type="GO" id="GO:0004693">
    <property type="term" value="F:cyclin-dependent protein serine/threonine kinase activity"/>
    <property type="evidence" value="ECO:0007669"/>
    <property type="project" value="UniProtKB-EC"/>
</dbReference>
<evidence type="ECO:0000256" key="1">
    <source>
        <dbReference type="ARBA" id="ARBA00006485"/>
    </source>
</evidence>
<evidence type="ECO:0000256" key="9">
    <source>
        <dbReference type="ARBA" id="ARBA00041018"/>
    </source>
</evidence>
<comment type="catalytic activity">
    <reaction evidence="12">
        <text>[DNA-directed RNA polymerase] + ATP = phospho-[DNA-directed RNA polymerase] + ADP + H(+)</text>
        <dbReference type="Rhea" id="RHEA:10216"/>
        <dbReference type="Rhea" id="RHEA-COMP:11321"/>
        <dbReference type="Rhea" id="RHEA-COMP:11322"/>
        <dbReference type="ChEBI" id="CHEBI:15378"/>
        <dbReference type="ChEBI" id="CHEBI:30616"/>
        <dbReference type="ChEBI" id="CHEBI:43176"/>
        <dbReference type="ChEBI" id="CHEBI:68546"/>
        <dbReference type="ChEBI" id="CHEBI:456216"/>
        <dbReference type="EC" id="2.7.11.23"/>
    </reaction>
</comment>
<dbReference type="GO" id="GO:0008353">
    <property type="term" value="F:RNA polymerase II CTD heptapeptide repeat kinase activity"/>
    <property type="evidence" value="ECO:0007669"/>
    <property type="project" value="UniProtKB-EC"/>
</dbReference>
<keyword evidence="18" id="KW-1185">Reference proteome</keyword>
<evidence type="ECO:0000313" key="18">
    <source>
        <dbReference type="Proteomes" id="UP000837801"/>
    </source>
</evidence>
<dbReference type="CDD" id="cd07840">
    <property type="entry name" value="STKc_CDK9_like"/>
    <property type="match status" value="1"/>
</dbReference>
<feature type="compositionally biased region" description="Low complexity" evidence="15">
    <location>
        <begin position="129"/>
        <end position="147"/>
    </location>
</feature>
<dbReference type="FunFam" id="1.10.510.10:FF:000415">
    <property type="entry name" value="CMGC/CDK/CRK7 protein kinase, variant"/>
    <property type="match status" value="1"/>
</dbReference>
<comment type="caution">
    <text evidence="17">The sequence shown here is derived from an EMBL/GenBank/DDBJ whole genome shotgun (WGS) entry which is preliminary data.</text>
</comment>
<evidence type="ECO:0000256" key="11">
    <source>
        <dbReference type="ARBA" id="ARBA00048367"/>
    </source>
</evidence>
<dbReference type="PANTHER" id="PTHR24056">
    <property type="entry name" value="CELL DIVISION PROTEIN KINASE"/>
    <property type="match status" value="1"/>
</dbReference>
<comment type="similarity">
    <text evidence="1">Belongs to the protein kinase superfamily. CMGC Ser/Thr protein kinase family. CDC2/CDKX subfamily.</text>
</comment>
<proteinExistence type="inferred from homology"/>
<dbReference type="InterPro" id="IPR011009">
    <property type="entry name" value="Kinase-like_dom_sf"/>
</dbReference>
<dbReference type="GO" id="GO:0008024">
    <property type="term" value="C:cyclin/CDK positive transcription elongation factor complex"/>
    <property type="evidence" value="ECO:0007669"/>
    <property type="project" value="TreeGrafter"/>
</dbReference>
<evidence type="ECO:0000256" key="15">
    <source>
        <dbReference type="SAM" id="MobiDB-lite"/>
    </source>
</evidence>
<evidence type="ECO:0000256" key="10">
    <source>
        <dbReference type="ARBA" id="ARBA00047811"/>
    </source>
</evidence>
<name>A0A9P0QRX9_9ASCO</name>
<evidence type="ECO:0000256" key="6">
    <source>
        <dbReference type="ARBA" id="ARBA00022741"/>
    </source>
</evidence>
<organism evidence="17 18">
    <name type="scientific">[Candida] railenensis</name>
    <dbReference type="NCBI Taxonomy" id="45579"/>
    <lineage>
        <taxon>Eukaryota</taxon>
        <taxon>Fungi</taxon>
        <taxon>Dikarya</taxon>
        <taxon>Ascomycota</taxon>
        <taxon>Saccharomycotina</taxon>
        <taxon>Pichiomycetes</taxon>
        <taxon>Debaryomycetaceae</taxon>
        <taxon>Kurtzmaniella</taxon>
    </lineage>
</organism>
<comment type="catalytic activity">
    <reaction evidence="10">
        <text>L-threonyl-[protein] + ATP = O-phospho-L-threonyl-[protein] + ADP + H(+)</text>
        <dbReference type="Rhea" id="RHEA:46608"/>
        <dbReference type="Rhea" id="RHEA-COMP:11060"/>
        <dbReference type="Rhea" id="RHEA-COMP:11605"/>
        <dbReference type="ChEBI" id="CHEBI:15378"/>
        <dbReference type="ChEBI" id="CHEBI:30013"/>
        <dbReference type="ChEBI" id="CHEBI:30616"/>
        <dbReference type="ChEBI" id="CHEBI:61977"/>
        <dbReference type="ChEBI" id="CHEBI:456216"/>
        <dbReference type="EC" id="2.7.11.22"/>
    </reaction>
</comment>
<keyword evidence="5" id="KW-0808">Transferase</keyword>
<feature type="compositionally biased region" description="Pro residues" evidence="15">
    <location>
        <begin position="152"/>
        <end position="165"/>
    </location>
</feature>
<dbReference type="PROSITE" id="PS00108">
    <property type="entry name" value="PROTEIN_KINASE_ST"/>
    <property type="match status" value="1"/>
</dbReference>
<keyword evidence="7 17" id="KW-0418">Kinase</keyword>
<keyword evidence="4" id="KW-0723">Serine/threonine-protein kinase</keyword>
<feature type="compositionally biased region" description="Polar residues" evidence="15">
    <location>
        <begin position="84"/>
        <end position="96"/>
    </location>
</feature>